<keyword evidence="4 7" id="KW-1133">Transmembrane helix</keyword>
<dbReference type="GO" id="GO:0005886">
    <property type="term" value="C:plasma membrane"/>
    <property type="evidence" value="ECO:0007669"/>
    <property type="project" value="UniProtKB-SubCell"/>
</dbReference>
<keyword evidence="10" id="KW-1185">Reference proteome</keyword>
<reference evidence="9 10" key="1">
    <citation type="submission" date="2020-04" db="EMBL/GenBank/DDBJ databases">
        <title>Knoellia sp. isolate from air conditioner.</title>
        <authorList>
            <person name="Chea S."/>
            <person name="Kim D.-U."/>
        </authorList>
    </citation>
    <scope>NUCLEOTIDE SEQUENCE [LARGE SCALE GENOMIC DNA]</scope>
    <source>
        <strain evidence="9 10">DB2414S</strain>
    </source>
</reference>
<dbReference type="InterPro" id="IPR003838">
    <property type="entry name" value="ABC3_permease_C"/>
</dbReference>
<dbReference type="InterPro" id="IPR050250">
    <property type="entry name" value="Macrolide_Exporter_MacB"/>
</dbReference>
<dbReference type="Proteomes" id="UP000588586">
    <property type="component" value="Unassembled WGS sequence"/>
</dbReference>
<dbReference type="PANTHER" id="PTHR30572">
    <property type="entry name" value="MEMBRANE COMPONENT OF TRANSPORTER-RELATED"/>
    <property type="match status" value="1"/>
</dbReference>
<dbReference type="EMBL" id="JABEPQ010000001">
    <property type="protein sequence ID" value="NNM45870.1"/>
    <property type="molecule type" value="Genomic_DNA"/>
</dbReference>
<comment type="subcellular location">
    <subcellularLocation>
        <location evidence="1">Cell membrane</location>
        <topology evidence="1">Multi-pass membrane protein</topology>
    </subcellularLocation>
</comment>
<evidence type="ECO:0000256" key="5">
    <source>
        <dbReference type="ARBA" id="ARBA00023136"/>
    </source>
</evidence>
<keyword evidence="5 7" id="KW-0472">Membrane</keyword>
<evidence type="ECO:0000259" key="8">
    <source>
        <dbReference type="Pfam" id="PF02687"/>
    </source>
</evidence>
<protein>
    <submittedName>
        <fullName evidence="9">ABC transporter permease</fullName>
    </submittedName>
</protein>
<evidence type="ECO:0000256" key="2">
    <source>
        <dbReference type="ARBA" id="ARBA00022475"/>
    </source>
</evidence>
<keyword evidence="3 7" id="KW-0812">Transmembrane</keyword>
<comment type="caution">
    <text evidence="9">The sequence shown here is derived from an EMBL/GenBank/DDBJ whole genome shotgun (WGS) entry which is preliminary data.</text>
</comment>
<feature type="transmembrane region" description="Helical" evidence="7">
    <location>
        <begin position="683"/>
        <end position="707"/>
    </location>
</feature>
<evidence type="ECO:0000313" key="10">
    <source>
        <dbReference type="Proteomes" id="UP000588586"/>
    </source>
</evidence>
<feature type="domain" description="ABC3 transporter permease C-terminal" evidence="8">
    <location>
        <begin position="831"/>
        <end position="938"/>
    </location>
</feature>
<feature type="transmembrane region" description="Helical" evidence="7">
    <location>
        <begin position="641"/>
        <end position="663"/>
    </location>
</feature>
<comment type="similarity">
    <text evidence="6">Belongs to the ABC-4 integral membrane protein family.</text>
</comment>
<evidence type="ECO:0000256" key="1">
    <source>
        <dbReference type="ARBA" id="ARBA00004651"/>
    </source>
</evidence>
<proteinExistence type="inferred from homology"/>
<feature type="transmembrane region" description="Helical" evidence="7">
    <location>
        <begin position="828"/>
        <end position="852"/>
    </location>
</feature>
<name>A0A849H7P1_9MICO</name>
<accession>A0A849H7P1</accession>
<sequence length="949" mass="99288">MLRMIRSQLVHRASRTLALFLGMLVATTAFTVLTGASDTSRLVVRGEVAKNFRPAYDILVRPSGAATKLEQTQGLVRESYLSGQSGGITMAQYERIKALEGVDIAAPAAIIGYAMQIVHVPVDLSRYAGAPGSGRKVLRVDVARKVDSGLTTVPGEHTFFVYVTDDKITLVPADGQGLPNPYGPTEVVGGKKVTLCPWDSTETTTAGDSVINGPFSEYVRTETTCWQRGKVGVVQGRLNPEKGKDVTVQIPLSLPYLVAAVDPAAEAELVGLDGAVTEGRYLEDAEPWKAVAGPFGDGGGTDGPSLQEKQVPILMASRTFATGSDEITVSDLGAAGVTAMTKNLPPAELRPALLAQKGREIGSTSITGQQAFERLPGIEPPGTQTEGEFDYFGDLWTASPPTITPKGPRSVAVQAKQLDPTTLDYSSFSSLFQPLSETLDVPFRDLEHHGGNNQGKKGDPFFKIPRWEVVGRFDPLKVDQGKDLAAVPLSLYRPSSLTGADAAALAALKDGTLAPNGSMLGYAQEPPMMLTSIAAMDAFTAKDAYPTMAKAAKAPIGSIRVRVDGVVGIDPISRERVRKVAQSITDSTGLDVDIVVGSSPTPVEVALPAGKFGRPALNLDEGWVLKGVGVALLQAVDRKSMVLFGLILVVCSLFLANAASAAVRSRRTELGVLAALGWSRRMVFRAVLGELALTGLLAGLAGAALSWPIAALAGIQLSPWRALLAIPAAVVLAVLAGLWPARVAARSHPADAVRPHVTAPKRPTRLRSLRGMAWSNLRRVPGRALLGVVSLAVGVAALTVLLGITQAFRGAAVGTLLGDAITLQVRGVDYVAVIATIALGALATADVLYLGVRERAGEYSTLRALGWTERALSRVVTWEGLTIGVLGALTGAAIGVAVTAVFAADLPPGLVTAGAVAAGIGILVTLLALLVPVTAMRRLPTAALLAEEE</sequence>
<evidence type="ECO:0000256" key="3">
    <source>
        <dbReference type="ARBA" id="ARBA00022692"/>
    </source>
</evidence>
<gene>
    <name evidence="9" type="ORF">HJG52_07600</name>
</gene>
<dbReference type="PANTHER" id="PTHR30572:SF4">
    <property type="entry name" value="ABC TRANSPORTER PERMEASE YTRF"/>
    <property type="match status" value="1"/>
</dbReference>
<feature type="transmembrane region" description="Helical" evidence="7">
    <location>
        <begin position="910"/>
        <end position="931"/>
    </location>
</feature>
<evidence type="ECO:0000256" key="4">
    <source>
        <dbReference type="ARBA" id="ARBA00022989"/>
    </source>
</evidence>
<evidence type="ECO:0000313" key="9">
    <source>
        <dbReference type="EMBL" id="NNM45870.1"/>
    </source>
</evidence>
<evidence type="ECO:0000256" key="6">
    <source>
        <dbReference type="ARBA" id="ARBA00038076"/>
    </source>
</evidence>
<evidence type="ECO:0000256" key="7">
    <source>
        <dbReference type="SAM" id="Phobius"/>
    </source>
</evidence>
<dbReference type="Pfam" id="PF02687">
    <property type="entry name" value="FtsX"/>
    <property type="match status" value="2"/>
</dbReference>
<feature type="transmembrane region" description="Helical" evidence="7">
    <location>
        <begin position="880"/>
        <end position="904"/>
    </location>
</feature>
<feature type="domain" description="ABC3 transporter permease C-terminal" evidence="8">
    <location>
        <begin position="642"/>
        <end position="749"/>
    </location>
</feature>
<organism evidence="9 10">
    <name type="scientific">Knoellia koreensis</name>
    <dbReference type="NCBI Taxonomy" id="2730921"/>
    <lineage>
        <taxon>Bacteria</taxon>
        <taxon>Bacillati</taxon>
        <taxon>Actinomycetota</taxon>
        <taxon>Actinomycetes</taxon>
        <taxon>Micrococcales</taxon>
        <taxon>Intrasporangiaceae</taxon>
        <taxon>Knoellia</taxon>
    </lineage>
</organism>
<dbReference type="GO" id="GO:0022857">
    <property type="term" value="F:transmembrane transporter activity"/>
    <property type="evidence" value="ECO:0007669"/>
    <property type="project" value="TreeGrafter"/>
</dbReference>
<feature type="transmembrane region" description="Helical" evidence="7">
    <location>
        <begin position="784"/>
        <end position="808"/>
    </location>
</feature>
<feature type="transmembrane region" description="Helical" evidence="7">
    <location>
        <begin position="719"/>
        <end position="739"/>
    </location>
</feature>
<keyword evidence="2" id="KW-1003">Cell membrane</keyword>
<dbReference type="AlphaFoldDB" id="A0A849H7P1"/>